<gene>
    <name evidence="3" type="ORF">GCM10007860_09190</name>
</gene>
<dbReference type="Pfam" id="PF06890">
    <property type="entry name" value="Phage_Mu_Gp45"/>
    <property type="match status" value="1"/>
</dbReference>
<dbReference type="EMBL" id="BSOZ01000008">
    <property type="protein sequence ID" value="GLS03774.1"/>
    <property type="molecule type" value="Genomic_DNA"/>
</dbReference>
<accession>A0ABQ6BVI8</accession>
<reference evidence="4" key="1">
    <citation type="journal article" date="2019" name="Int. J. Syst. Evol. Microbiol.">
        <title>The Global Catalogue of Microorganisms (GCM) 10K type strain sequencing project: providing services to taxonomists for standard genome sequencing and annotation.</title>
        <authorList>
            <consortium name="The Broad Institute Genomics Platform"/>
            <consortium name="The Broad Institute Genome Sequencing Center for Infectious Disease"/>
            <person name="Wu L."/>
            <person name="Ma J."/>
        </authorList>
    </citation>
    <scope>NUCLEOTIDE SEQUENCE [LARGE SCALE GENOMIC DNA]</scope>
    <source>
        <strain evidence="4">NBRC 104970</strain>
    </source>
</reference>
<dbReference type="RefSeq" id="WP_018747002.1">
    <property type="nucleotide sequence ID" value="NZ_BAABUF010000001.1"/>
</dbReference>
<dbReference type="Proteomes" id="UP001156836">
    <property type="component" value="Unassembled WGS sequence"/>
</dbReference>
<sequence>MIERLARRVRLMVARAVLNLVNDAAGLQRLQVSALADETRDDVERAQNYGLTSVPLPGATAILVAVAGSRDHLVATAVDDERHRPSGLAPGEVCIYTHEGDRIHLKNGRLIEISTQTLRVNAGALVELNTPLVKLNAPLVTTSGQLKTAGDITDNAGGNSRTVAGMRQVFGDHVHPETNTSGGTTGKPTQGM</sequence>
<evidence type="ECO:0000259" key="2">
    <source>
        <dbReference type="Pfam" id="PF06890"/>
    </source>
</evidence>
<feature type="compositionally biased region" description="Polar residues" evidence="1">
    <location>
        <begin position="177"/>
        <end position="192"/>
    </location>
</feature>
<feature type="region of interest" description="Disordered" evidence="1">
    <location>
        <begin position="171"/>
        <end position="192"/>
    </location>
</feature>
<protein>
    <submittedName>
        <fullName evidence="3">Baseplate assembly protein</fullName>
    </submittedName>
</protein>
<evidence type="ECO:0000313" key="3">
    <source>
        <dbReference type="EMBL" id="GLS03774.1"/>
    </source>
</evidence>
<feature type="domain" description="Bacteriophage Mu Gp45 N-terminal" evidence="2">
    <location>
        <begin position="15"/>
        <end position="82"/>
    </location>
</feature>
<dbReference type="NCBIfam" id="TIGR01644">
    <property type="entry name" value="phage_P2_V"/>
    <property type="match status" value="1"/>
</dbReference>
<name>A0ABQ6BVI8_9NEIS</name>
<dbReference type="InterPro" id="IPR014462">
    <property type="entry name" value="Phage_Mu_Gp45"/>
</dbReference>
<evidence type="ECO:0000256" key="1">
    <source>
        <dbReference type="SAM" id="MobiDB-lite"/>
    </source>
</evidence>
<dbReference type="InterPro" id="IPR053861">
    <property type="entry name" value="Phage_Mu_Gp45_N"/>
</dbReference>
<proteinExistence type="predicted"/>
<keyword evidence="4" id="KW-1185">Reference proteome</keyword>
<dbReference type="PIRSF" id="PIRSF012337">
    <property type="entry name" value="gp45"/>
    <property type="match status" value="1"/>
</dbReference>
<evidence type="ECO:0000313" key="4">
    <source>
        <dbReference type="Proteomes" id="UP001156836"/>
    </source>
</evidence>
<organism evidence="3 4">
    <name type="scientific">Chitiniphilus shinanonensis</name>
    <dbReference type="NCBI Taxonomy" id="553088"/>
    <lineage>
        <taxon>Bacteria</taxon>
        <taxon>Pseudomonadati</taxon>
        <taxon>Pseudomonadota</taxon>
        <taxon>Betaproteobacteria</taxon>
        <taxon>Neisseriales</taxon>
        <taxon>Chitinibacteraceae</taxon>
        <taxon>Chitiniphilus</taxon>
    </lineage>
</organism>
<comment type="caution">
    <text evidence="3">The sequence shown here is derived from an EMBL/GenBank/DDBJ whole genome shotgun (WGS) entry which is preliminary data.</text>
</comment>
<dbReference type="InterPro" id="IPR013046">
    <property type="entry name" value="GpV/Gp45"/>
</dbReference>